<feature type="transmembrane region" description="Helical" evidence="1">
    <location>
        <begin position="65"/>
        <end position="89"/>
    </location>
</feature>
<feature type="transmembrane region" description="Helical" evidence="1">
    <location>
        <begin position="115"/>
        <end position="137"/>
    </location>
</feature>
<feature type="transmembrane region" description="Helical" evidence="1">
    <location>
        <begin position="5"/>
        <end position="22"/>
    </location>
</feature>
<evidence type="ECO:0008006" key="4">
    <source>
        <dbReference type="Google" id="ProtNLM"/>
    </source>
</evidence>
<keyword evidence="1" id="KW-0472">Membrane</keyword>
<sequence>MEKIALKYGLLTAIGLIGYFFVMKAIGLSHIVELRFLNSVILTIGIVMTLRGLKRAKKEHFGYLSGLGAAFLTSVVATIIFSAFMLIYIKTFDDSLLTVLSHNSMVGERVSSTPGLVIFMVLMLEGVISGAMIGFIAMQFFKRPDHTVPNSP</sequence>
<proteinExistence type="predicted"/>
<dbReference type="RefSeq" id="WP_199109379.1">
    <property type="nucleotide sequence ID" value="NZ_JAHWXQ010000002.1"/>
</dbReference>
<comment type="caution">
    <text evidence="2">The sequence shown here is derived from an EMBL/GenBank/DDBJ whole genome shotgun (WGS) entry which is preliminary data.</text>
</comment>
<evidence type="ECO:0000256" key="1">
    <source>
        <dbReference type="SAM" id="Phobius"/>
    </source>
</evidence>
<evidence type="ECO:0000313" key="2">
    <source>
        <dbReference type="EMBL" id="MBW3364833.1"/>
    </source>
</evidence>
<dbReference type="Proteomes" id="UP000774935">
    <property type="component" value="Unassembled WGS sequence"/>
</dbReference>
<accession>A0ABS6XBI2</accession>
<protein>
    <recommendedName>
        <fullName evidence="4">DUF4199 domain-containing protein</fullName>
    </recommendedName>
</protein>
<reference evidence="2 3" key="1">
    <citation type="submission" date="2021-07" db="EMBL/GenBank/DDBJ databases">
        <authorList>
            <person name="Kim M.K."/>
        </authorList>
    </citation>
    <scope>NUCLEOTIDE SEQUENCE [LARGE SCALE GENOMIC DNA]</scope>
    <source>
        <strain evidence="2 3">HLY7-15</strain>
    </source>
</reference>
<organism evidence="2 3">
    <name type="scientific">Pontibacter populi</name>
    <dbReference type="NCBI Taxonomy" id="890055"/>
    <lineage>
        <taxon>Bacteria</taxon>
        <taxon>Pseudomonadati</taxon>
        <taxon>Bacteroidota</taxon>
        <taxon>Cytophagia</taxon>
        <taxon>Cytophagales</taxon>
        <taxon>Hymenobacteraceae</taxon>
        <taxon>Pontibacter</taxon>
    </lineage>
</organism>
<keyword evidence="1" id="KW-1133">Transmembrane helix</keyword>
<evidence type="ECO:0000313" key="3">
    <source>
        <dbReference type="Proteomes" id="UP000774935"/>
    </source>
</evidence>
<keyword evidence="3" id="KW-1185">Reference proteome</keyword>
<feature type="transmembrane region" description="Helical" evidence="1">
    <location>
        <begin position="34"/>
        <end position="53"/>
    </location>
</feature>
<name>A0ABS6XBI2_9BACT</name>
<dbReference type="EMBL" id="JAHWXQ010000002">
    <property type="protein sequence ID" value="MBW3364833.1"/>
    <property type="molecule type" value="Genomic_DNA"/>
</dbReference>
<gene>
    <name evidence="2" type="ORF">KYK27_07255</name>
</gene>
<keyword evidence="1" id="KW-0812">Transmembrane</keyword>